<dbReference type="InterPro" id="IPR046373">
    <property type="entry name" value="Acyl-CoA_Oxase/DH_mid-dom_sf"/>
</dbReference>
<dbReference type="Proteomes" id="UP000095143">
    <property type="component" value="Unassembled WGS sequence"/>
</dbReference>
<name>A0A1C2EF24_9PSED</name>
<protein>
    <recommendedName>
        <fullName evidence="4">Acyl-CoA dehydrogenase/oxidase C-terminal domain-containing protein</fullName>
    </recommendedName>
</protein>
<reference evidence="5 6" key="1">
    <citation type="submission" date="2016-08" db="EMBL/GenBank/DDBJ databases">
        <title>Whole genome sequence of Pseudomonas graminis strain UASWS1507, a potential biological control agent for agriculture.</title>
        <authorList>
            <person name="Crovadore J."/>
            <person name="Calmin G."/>
            <person name="Chablais R."/>
            <person name="Cochard B."/>
            <person name="Lefort F."/>
        </authorList>
    </citation>
    <scope>NUCLEOTIDE SEQUENCE [LARGE SCALE GENOMIC DNA]</scope>
    <source>
        <strain evidence="5 6">UASWS1507</strain>
    </source>
</reference>
<sequence length="385" mass="42440">MRNVRVDISQLVSKLRGLDLAGLSVNERINKLVDLKIHALPILYENLTAEEYMAVVSELANVDASSALSMSMHLYTLWGLSKRHGVQFASTLDDVATHGRLLGSLNEPGLYFLAPGQLTTESYPVKATRVDGGYLVSGLKKFVSLEPFVSFLPVYCMVENYSGNDVGVISLMLRKDADGVSVIHDWNSLAMQDSHSNTVKFDSVFCQDEFAICGEDSPISSLSIQGYLFRFNVCCVYLGLARKALDLALNTAKSKRPPNGLHALARYPGIQFSIAEMLISMGVMEAQMKALCSDLNEFLSHGRDVDPHINSSSLVAKEVISRESEALVSNAMKITGISSLSNENELSTIFKDIKASQFHPPQRDVTYEILAKQALGVISYKQRWM</sequence>
<proteinExistence type="inferred from homology"/>
<keyword evidence="3" id="KW-0274">FAD</keyword>
<gene>
    <name evidence="5" type="ORF">BBI10_02190</name>
</gene>
<dbReference type="InterPro" id="IPR009075">
    <property type="entry name" value="AcylCo_DH/oxidase_C"/>
</dbReference>
<dbReference type="PANTHER" id="PTHR43884:SF12">
    <property type="entry name" value="ISOVALERYL-COA DEHYDROGENASE, MITOCHONDRIAL-RELATED"/>
    <property type="match status" value="1"/>
</dbReference>
<dbReference type="GO" id="GO:0003995">
    <property type="term" value="F:acyl-CoA dehydrogenase activity"/>
    <property type="evidence" value="ECO:0007669"/>
    <property type="project" value="TreeGrafter"/>
</dbReference>
<evidence type="ECO:0000256" key="3">
    <source>
        <dbReference type="ARBA" id="ARBA00022827"/>
    </source>
</evidence>
<feature type="domain" description="Acyl-CoA dehydrogenase/oxidase C-terminal" evidence="4">
    <location>
        <begin position="230"/>
        <end position="373"/>
    </location>
</feature>
<dbReference type="Gene3D" id="2.40.110.10">
    <property type="entry name" value="Butyryl-CoA Dehydrogenase, subunit A, domain 2"/>
    <property type="match status" value="1"/>
</dbReference>
<dbReference type="OrthoDB" id="7316074at2"/>
<dbReference type="AlphaFoldDB" id="A0A1C2EF24"/>
<keyword evidence="2" id="KW-0285">Flavoprotein</keyword>
<dbReference type="EMBL" id="MDEN01000049">
    <property type="protein sequence ID" value="OCX25516.1"/>
    <property type="molecule type" value="Genomic_DNA"/>
</dbReference>
<organism evidence="5 6">
    <name type="scientific">Pseudomonas graminis</name>
    <dbReference type="NCBI Taxonomy" id="158627"/>
    <lineage>
        <taxon>Bacteria</taxon>
        <taxon>Pseudomonadati</taxon>
        <taxon>Pseudomonadota</taxon>
        <taxon>Gammaproteobacteria</taxon>
        <taxon>Pseudomonadales</taxon>
        <taxon>Pseudomonadaceae</taxon>
        <taxon>Pseudomonas</taxon>
    </lineage>
</organism>
<evidence type="ECO:0000313" key="6">
    <source>
        <dbReference type="Proteomes" id="UP000095143"/>
    </source>
</evidence>
<evidence type="ECO:0000256" key="1">
    <source>
        <dbReference type="ARBA" id="ARBA00009347"/>
    </source>
</evidence>
<dbReference type="Gene3D" id="1.20.140.10">
    <property type="entry name" value="Butyryl-CoA Dehydrogenase, subunit A, domain 3"/>
    <property type="match status" value="1"/>
</dbReference>
<comment type="caution">
    <text evidence="5">The sequence shown here is derived from an EMBL/GenBank/DDBJ whole genome shotgun (WGS) entry which is preliminary data.</text>
</comment>
<dbReference type="RefSeq" id="WP_065986376.1">
    <property type="nucleotide sequence ID" value="NZ_MDEN01000049.1"/>
</dbReference>
<dbReference type="Pfam" id="PF00441">
    <property type="entry name" value="Acyl-CoA_dh_1"/>
    <property type="match status" value="1"/>
</dbReference>
<dbReference type="SUPFAM" id="SSF47203">
    <property type="entry name" value="Acyl-CoA dehydrogenase C-terminal domain-like"/>
    <property type="match status" value="1"/>
</dbReference>
<dbReference type="PANTHER" id="PTHR43884">
    <property type="entry name" value="ACYL-COA DEHYDROGENASE"/>
    <property type="match status" value="1"/>
</dbReference>
<dbReference type="InterPro" id="IPR036250">
    <property type="entry name" value="AcylCo_DH-like_C"/>
</dbReference>
<accession>A0A1C2EF24</accession>
<dbReference type="SUPFAM" id="SSF56645">
    <property type="entry name" value="Acyl-CoA dehydrogenase NM domain-like"/>
    <property type="match status" value="1"/>
</dbReference>
<evidence type="ECO:0000259" key="4">
    <source>
        <dbReference type="Pfam" id="PF00441"/>
    </source>
</evidence>
<dbReference type="InterPro" id="IPR009100">
    <property type="entry name" value="AcylCoA_DH/oxidase_NM_dom_sf"/>
</dbReference>
<comment type="similarity">
    <text evidence="1">Belongs to the acyl-CoA dehydrogenase family.</text>
</comment>
<evidence type="ECO:0000256" key="2">
    <source>
        <dbReference type="ARBA" id="ARBA00022630"/>
    </source>
</evidence>
<evidence type="ECO:0000313" key="5">
    <source>
        <dbReference type="EMBL" id="OCX25516.1"/>
    </source>
</evidence>